<feature type="compositionally biased region" description="Low complexity" evidence="1">
    <location>
        <begin position="201"/>
        <end position="216"/>
    </location>
</feature>
<comment type="caution">
    <text evidence="2">The sequence shown here is derived from an EMBL/GenBank/DDBJ whole genome shotgun (WGS) entry which is preliminary data.</text>
</comment>
<feature type="region of interest" description="Disordered" evidence="1">
    <location>
        <begin position="187"/>
        <end position="216"/>
    </location>
</feature>
<evidence type="ECO:0000313" key="3">
    <source>
        <dbReference type="Proteomes" id="UP001345219"/>
    </source>
</evidence>
<gene>
    <name evidence="2" type="ORF">SAY87_027702</name>
</gene>
<evidence type="ECO:0000313" key="2">
    <source>
        <dbReference type="EMBL" id="KAK4750253.1"/>
    </source>
</evidence>
<dbReference type="EMBL" id="JAXIOK010000018">
    <property type="protein sequence ID" value="KAK4750253.1"/>
    <property type="molecule type" value="Genomic_DNA"/>
</dbReference>
<sequence length="312" mass="33563">MVPEASASPSAATAAAGGPVTLPPSTAAPAAASAAVVMASSGGSAGDAVAPSRLESLRAVSCSKLCSVAVLDPYVLCRVFHKSNMGPPIGHRYAPFVEEEWNDEGAVLPGDVVKDEVAATDASEHNEKELLCSEHADLPTKTRCLLDVCKSERLGASPGHDDDADNTPSVLRYKRRKCIDLNSKASDFTENSTKAPQGPCSSSTTTATTQETNQSSRLSALVEYSLMESLQRKESASAPQSMFDASLLDSSIPTEYRRLISNLQEEVYKVSMDRETLRLEMFSVRTMVNILQSRLENLSKENEELKKRFQDG</sequence>
<proteinExistence type="predicted"/>
<accession>A0AAN7JNK5</accession>
<protein>
    <submittedName>
        <fullName evidence="2">Uncharacterized protein</fullName>
    </submittedName>
</protein>
<dbReference type="Proteomes" id="UP001345219">
    <property type="component" value="Chromosome 21"/>
</dbReference>
<name>A0AAN7JNK5_9MYRT</name>
<reference evidence="2 3" key="1">
    <citation type="journal article" date="2023" name="Hortic Res">
        <title>Pangenome of water caltrop reveals structural variations and asymmetric subgenome divergence after allopolyploidization.</title>
        <authorList>
            <person name="Zhang X."/>
            <person name="Chen Y."/>
            <person name="Wang L."/>
            <person name="Yuan Y."/>
            <person name="Fang M."/>
            <person name="Shi L."/>
            <person name="Lu R."/>
            <person name="Comes H.P."/>
            <person name="Ma Y."/>
            <person name="Chen Y."/>
            <person name="Huang G."/>
            <person name="Zhou Y."/>
            <person name="Zheng Z."/>
            <person name="Qiu Y."/>
        </authorList>
    </citation>
    <scope>NUCLEOTIDE SEQUENCE [LARGE SCALE GENOMIC DNA]</scope>
    <source>
        <tissue evidence="2">Roots</tissue>
    </source>
</reference>
<evidence type="ECO:0000256" key="1">
    <source>
        <dbReference type="SAM" id="MobiDB-lite"/>
    </source>
</evidence>
<organism evidence="2 3">
    <name type="scientific">Trapa incisa</name>
    <dbReference type="NCBI Taxonomy" id="236973"/>
    <lineage>
        <taxon>Eukaryota</taxon>
        <taxon>Viridiplantae</taxon>
        <taxon>Streptophyta</taxon>
        <taxon>Embryophyta</taxon>
        <taxon>Tracheophyta</taxon>
        <taxon>Spermatophyta</taxon>
        <taxon>Magnoliopsida</taxon>
        <taxon>eudicotyledons</taxon>
        <taxon>Gunneridae</taxon>
        <taxon>Pentapetalae</taxon>
        <taxon>rosids</taxon>
        <taxon>malvids</taxon>
        <taxon>Myrtales</taxon>
        <taxon>Lythraceae</taxon>
        <taxon>Trapa</taxon>
    </lineage>
</organism>
<dbReference type="AlphaFoldDB" id="A0AAN7JNK5"/>
<keyword evidence="3" id="KW-1185">Reference proteome</keyword>